<feature type="domain" description="PIPK" evidence="3">
    <location>
        <begin position="276"/>
        <end position="618"/>
    </location>
</feature>
<dbReference type="Gene3D" id="3.30.800.10">
    <property type="entry name" value="Phosphatidylinositol Phosphate Kinase II Beta"/>
    <property type="match status" value="1"/>
</dbReference>
<feature type="transmembrane region" description="Helical" evidence="2">
    <location>
        <begin position="190"/>
        <end position="210"/>
    </location>
</feature>
<dbReference type="GO" id="GO:0046854">
    <property type="term" value="P:phosphatidylinositol phosphate biosynthetic process"/>
    <property type="evidence" value="ECO:0007669"/>
    <property type="project" value="TreeGrafter"/>
</dbReference>
<dbReference type="InterPro" id="IPR027484">
    <property type="entry name" value="PInositol-4-P-5-kinase_N"/>
</dbReference>
<dbReference type="GO" id="GO:0005524">
    <property type="term" value="F:ATP binding"/>
    <property type="evidence" value="ECO:0007669"/>
    <property type="project" value="UniProtKB-UniRule"/>
</dbReference>
<dbReference type="PROSITE" id="PS51455">
    <property type="entry name" value="PIPK"/>
    <property type="match status" value="1"/>
</dbReference>
<protein>
    <recommendedName>
        <fullName evidence="3">PIPK domain-containing protein</fullName>
    </recommendedName>
</protein>
<dbReference type="Gene3D" id="1.20.1070.10">
    <property type="entry name" value="Rhodopsin 7-helix transmembrane proteins"/>
    <property type="match status" value="1"/>
</dbReference>
<dbReference type="InterPro" id="IPR023610">
    <property type="entry name" value="PInositol-4/5-P-5/4-kinase"/>
</dbReference>
<feature type="transmembrane region" description="Helical" evidence="2">
    <location>
        <begin position="40"/>
        <end position="59"/>
    </location>
</feature>
<dbReference type="PANTHER" id="PTHR23086:SF8">
    <property type="entry name" value="PHOSPHATIDYLINOSITOL 5-PHOSPHATE 4-KINASE, ISOFORM A"/>
    <property type="match status" value="1"/>
</dbReference>
<keyword evidence="1" id="KW-0067">ATP-binding</keyword>
<dbReference type="InterPro" id="IPR002498">
    <property type="entry name" value="PInositol-4-P-4/5-kinase_core"/>
</dbReference>
<feature type="transmembrane region" description="Helical" evidence="2">
    <location>
        <begin position="152"/>
        <end position="178"/>
    </location>
</feature>
<dbReference type="SUPFAM" id="SSF56104">
    <property type="entry name" value="SAICAR synthase-like"/>
    <property type="match status" value="1"/>
</dbReference>
<evidence type="ECO:0000256" key="1">
    <source>
        <dbReference type="PROSITE-ProRule" id="PRU00781"/>
    </source>
</evidence>
<dbReference type="Gene3D" id="3.30.810.10">
    <property type="entry name" value="2-Layer Sandwich"/>
    <property type="match status" value="1"/>
</dbReference>
<comment type="caution">
    <text evidence="4">The sequence shown here is derived from an EMBL/GenBank/DDBJ whole genome shotgun (WGS) entry which is preliminary data.</text>
</comment>
<dbReference type="SMART" id="SM00330">
    <property type="entry name" value="PIPKc"/>
    <property type="match status" value="1"/>
</dbReference>
<dbReference type="GO" id="GO:0016308">
    <property type="term" value="F:1-phosphatidylinositol-4-phosphate 5-kinase activity"/>
    <property type="evidence" value="ECO:0007669"/>
    <property type="project" value="TreeGrafter"/>
</dbReference>
<keyword evidence="5" id="KW-1185">Reference proteome</keyword>
<evidence type="ECO:0000256" key="2">
    <source>
        <dbReference type="SAM" id="Phobius"/>
    </source>
</evidence>
<feature type="transmembrane region" description="Helical" evidence="2">
    <location>
        <begin position="113"/>
        <end position="132"/>
    </location>
</feature>
<keyword evidence="2" id="KW-0812">Transmembrane</keyword>
<keyword evidence="1" id="KW-0808">Transferase</keyword>
<name>A0A1R2BG74_9CILI</name>
<keyword evidence="1" id="KW-0418">Kinase</keyword>
<dbReference type="EMBL" id="MPUH01000670">
    <property type="protein sequence ID" value="OMJ75768.1"/>
    <property type="molecule type" value="Genomic_DNA"/>
</dbReference>
<dbReference type="Pfam" id="PF01504">
    <property type="entry name" value="PIP5K"/>
    <property type="match status" value="2"/>
</dbReference>
<proteinExistence type="predicted"/>
<keyword evidence="1" id="KW-0547">Nucleotide-binding</keyword>
<sequence length="634" mass="74258">MINLTQISYMALAPISVFSECLLLYGFYKLREFKAHPEVLIYWQCLSQLVMDIHWFTGIEYIRSSMPQISCMLLGSFSVYFYFLSWDYTVLLSIEILLKIRNPHETKYKQRRFWYHTISHATSFIIFLFLIFKGDNNGKSIMKTCFVQARSLYELIVFIPVFIHFPICVVVTVYTIYISYNTFYLKYLKYNILVVIAFSIAWIPIGLVHGLSYNGFDIELPFWFLMFAVLLGGPSGGIIFCTRMMQKGLFKKILKSIFMSKQKLDESYEEYCIEKLSETFVVSYSEFFTSVTVKVIYIKAIADIIVGLANVLMNSENSGFNNQAHRQWNFTIKMAKETSFTVIQYNIHEYKKVMDHFKLNYHDIAISLSSQDNFIDIETRCENIGGKSGAFFYYTSDKEFILKTVTKSELQVLKIMTEGYAKRITSSTQSYLAKIFGAFKIQSGKTKPFRVILMENLSSRMRYPLIFDLKGSQADRRVTHSSYRNIGQMPRTKVYKDIDFFNVMSKIQIDKKDMPELIKAIKLDTKLLQEYFIMDYSLLVIMQEMDMLRGSKVEGNGFFNFDNYLVHIGIIDFLQTYNTKKKIESKYKTLKVGKRFSISAISPQPYRKRFLKLFKSVFTLNMTMQNNINNKEEI</sequence>
<feature type="transmembrane region" description="Helical" evidence="2">
    <location>
        <begin position="79"/>
        <end position="101"/>
    </location>
</feature>
<dbReference type="AlphaFoldDB" id="A0A1R2BG74"/>
<feature type="transmembrane region" description="Helical" evidence="2">
    <location>
        <begin position="6"/>
        <end position="28"/>
    </location>
</feature>
<accession>A0A1R2BG74</accession>
<evidence type="ECO:0000313" key="4">
    <source>
        <dbReference type="EMBL" id="OMJ75768.1"/>
    </source>
</evidence>
<keyword evidence="2" id="KW-1133">Transmembrane helix</keyword>
<dbReference type="OrthoDB" id="70770at2759"/>
<reference evidence="4 5" key="1">
    <citation type="submission" date="2016-11" db="EMBL/GenBank/DDBJ databases">
        <title>The macronuclear genome of Stentor coeruleus: a giant cell with tiny introns.</title>
        <authorList>
            <person name="Slabodnick M."/>
            <person name="Ruby J.G."/>
            <person name="Reiff S.B."/>
            <person name="Swart E.C."/>
            <person name="Gosai S."/>
            <person name="Prabakaran S."/>
            <person name="Witkowska E."/>
            <person name="Larue G.E."/>
            <person name="Fisher S."/>
            <person name="Freeman R.M."/>
            <person name="Gunawardena J."/>
            <person name="Chu W."/>
            <person name="Stover N.A."/>
            <person name="Gregory B.D."/>
            <person name="Nowacki M."/>
            <person name="Derisi J."/>
            <person name="Roy S.W."/>
            <person name="Marshall W.F."/>
            <person name="Sood P."/>
        </authorList>
    </citation>
    <scope>NUCLEOTIDE SEQUENCE [LARGE SCALE GENOMIC DNA]</scope>
    <source>
        <strain evidence="4">WM001</strain>
    </source>
</reference>
<evidence type="ECO:0000259" key="3">
    <source>
        <dbReference type="PROSITE" id="PS51455"/>
    </source>
</evidence>
<dbReference type="PANTHER" id="PTHR23086">
    <property type="entry name" value="PHOSPHATIDYLINOSITOL-4-PHOSPHATE 5-KINASE"/>
    <property type="match status" value="1"/>
</dbReference>
<gene>
    <name evidence="4" type="ORF">SteCoe_25037</name>
</gene>
<dbReference type="GO" id="GO:0005886">
    <property type="term" value="C:plasma membrane"/>
    <property type="evidence" value="ECO:0007669"/>
    <property type="project" value="TreeGrafter"/>
</dbReference>
<feature type="transmembrane region" description="Helical" evidence="2">
    <location>
        <begin position="222"/>
        <end position="242"/>
    </location>
</feature>
<organism evidence="4 5">
    <name type="scientific">Stentor coeruleus</name>
    <dbReference type="NCBI Taxonomy" id="5963"/>
    <lineage>
        <taxon>Eukaryota</taxon>
        <taxon>Sar</taxon>
        <taxon>Alveolata</taxon>
        <taxon>Ciliophora</taxon>
        <taxon>Postciliodesmatophora</taxon>
        <taxon>Heterotrichea</taxon>
        <taxon>Heterotrichida</taxon>
        <taxon>Stentoridae</taxon>
        <taxon>Stentor</taxon>
    </lineage>
</organism>
<dbReference type="InterPro" id="IPR027483">
    <property type="entry name" value="PInositol-4-P-4/5-kinase_C_sf"/>
</dbReference>
<dbReference type="CDD" id="cd00139">
    <property type="entry name" value="PIPKc"/>
    <property type="match status" value="1"/>
</dbReference>
<keyword evidence="2" id="KW-0472">Membrane</keyword>
<evidence type="ECO:0000313" key="5">
    <source>
        <dbReference type="Proteomes" id="UP000187209"/>
    </source>
</evidence>
<dbReference type="Proteomes" id="UP000187209">
    <property type="component" value="Unassembled WGS sequence"/>
</dbReference>